<evidence type="ECO:0000313" key="1">
    <source>
        <dbReference type="EMBL" id="OAS99415.1"/>
    </source>
</evidence>
<keyword evidence="2" id="KW-1185">Reference proteome</keyword>
<gene>
    <name evidence="1" type="ORF">BDCG_16115</name>
</gene>
<dbReference type="RefSeq" id="XP_045279143.1">
    <property type="nucleotide sequence ID" value="XM_045425381.1"/>
</dbReference>
<accession>A0ABX2VRJ6</accession>
<sequence length="127" mass="14166">MYPLRVSNPRALVSQAKALPGGRINYSATEAVHLHGSQQPIIVSSNVRFLITGKPVVTSVKLINYIVKLKPDIHLIDDEDISDINDLNSTWLQPAKLLTTYTLSLITGNLLKFYKNATSQSERVEDY</sequence>
<protein>
    <submittedName>
        <fullName evidence="1">Uncharacterized protein</fullName>
    </submittedName>
</protein>
<dbReference type="GeneID" id="69031007"/>
<dbReference type="EMBL" id="EQ999973">
    <property type="protein sequence ID" value="OAS99415.1"/>
    <property type="molecule type" value="Genomic_DNA"/>
</dbReference>
<organism evidence="1 2">
    <name type="scientific">Ajellomyces dermatitidis (strain ER-3 / ATCC MYA-2586)</name>
    <name type="common">Blastomyces dermatitidis</name>
    <dbReference type="NCBI Taxonomy" id="559297"/>
    <lineage>
        <taxon>Eukaryota</taxon>
        <taxon>Fungi</taxon>
        <taxon>Dikarya</taxon>
        <taxon>Ascomycota</taxon>
        <taxon>Pezizomycotina</taxon>
        <taxon>Eurotiomycetes</taxon>
        <taxon>Eurotiomycetidae</taxon>
        <taxon>Onygenales</taxon>
        <taxon>Ajellomycetaceae</taxon>
        <taxon>Blastomyces</taxon>
    </lineage>
</organism>
<reference evidence="2" key="1">
    <citation type="journal article" date="2015" name="PLoS Genet.">
        <title>The dynamic genome and transcriptome of the human fungal pathogen Blastomyces and close relative Emmonsia.</title>
        <authorList>
            <person name="Munoz J.F."/>
            <person name="Gauthier G.M."/>
            <person name="Desjardins C.A."/>
            <person name="Gallo J.E."/>
            <person name="Holder J."/>
            <person name="Sullivan T.D."/>
            <person name="Marty A.J."/>
            <person name="Carmen J.C."/>
            <person name="Chen Z."/>
            <person name="Ding L."/>
            <person name="Gujja S."/>
            <person name="Magrini V."/>
            <person name="Misas E."/>
            <person name="Mitreva M."/>
            <person name="Priest M."/>
            <person name="Saif S."/>
            <person name="Whiston E.A."/>
            <person name="Young S."/>
            <person name="Zeng Q."/>
            <person name="Goldman W.E."/>
            <person name="Mardis E.R."/>
            <person name="Taylor J.W."/>
            <person name="McEwen J.G."/>
            <person name="Clay O.K."/>
            <person name="Klein B.S."/>
            <person name="Cuomo C.A."/>
        </authorList>
    </citation>
    <scope>NUCLEOTIDE SEQUENCE [LARGE SCALE GENOMIC DNA]</scope>
    <source>
        <strain evidence="2">ER-3 / ATCC MYA-2586</strain>
    </source>
</reference>
<evidence type="ECO:0000313" key="2">
    <source>
        <dbReference type="Proteomes" id="UP000002039"/>
    </source>
</evidence>
<proteinExistence type="predicted"/>
<name>A0ABX2VRJ6_AJEDR</name>
<dbReference type="Proteomes" id="UP000002039">
    <property type="component" value="Unassembled WGS sequence"/>
</dbReference>